<dbReference type="AlphaFoldDB" id="F2B8L5"/>
<proteinExistence type="predicted"/>
<reference evidence="4 5" key="1">
    <citation type="submission" date="2011-02" db="EMBL/GenBank/DDBJ databases">
        <authorList>
            <person name="Muzny D."/>
            <person name="Qin X."/>
            <person name="Deng J."/>
            <person name="Jiang H."/>
            <person name="Liu Y."/>
            <person name="Qu J."/>
            <person name="Song X.-Z."/>
            <person name="Zhang L."/>
            <person name="Thornton R."/>
            <person name="Coyle M."/>
            <person name="Francisco L."/>
            <person name="Jackson L."/>
            <person name="Javaid M."/>
            <person name="Korchina V."/>
            <person name="Kovar C."/>
            <person name="Mata R."/>
            <person name="Mathew T."/>
            <person name="Ngo R."/>
            <person name="Nguyen L."/>
            <person name="Nguyen N."/>
            <person name="Okwuonu G."/>
            <person name="Ongeri F."/>
            <person name="Pham C."/>
            <person name="Simmons D."/>
            <person name="Wilczek-Boney K."/>
            <person name="Hale W."/>
            <person name="Jakkamsetti A."/>
            <person name="Pham P."/>
            <person name="Ruth R."/>
            <person name="San Lucas F."/>
            <person name="Warren J."/>
            <person name="Zhang J."/>
            <person name="Zhao Z."/>
            <person name="Zhou C."/>
            <person name="Zhu D."/>
            <person name="Lee S."/>
            <person name="Bess C."/>
            <person name="Blankenburg K."/>
            <person name="Forbes L."/>
            <person name="Fu Q."/>
            <person name="Gubbala S."/>
            <person name="Hirani K."/>
            <person name="Jayaseelan J.C."/>
            <person name="Lara F."/>
            <person name="Munidasa M."/>
            <person name="Palculict T."/>
            <person name="Patil S."/>
            <person name="Pu L.-L."/>
            <person name="Saada N."/>
            <person name="Tang L."/>
            <person name="Weissenberger G."/>
            <person name="Zhu Y."/>
            <person name="Hemphill L."/>
            <person name="Shang Y."/>
            <person name="Youmans B."/>
            <person name="Ayvaz T."/>
            <person name="Ross M."/>
            <person name="Santibanez J."/>
            <person name="Aqrawi P."/>
            <person name="Gross S."/>
            <person name="Joshi V."/>
            <person name="Fowler G."/>
            <person name="Nazareth L."/>
            <person name="Reid J."/>
            <person name="Worley K."/>
            <person name="Petrosino J."/>
            <person name="Highlander S."/>
            <person name="Gibbs R."/>
        </authorList>
    </citation>
    <scope>NUCLEOTIDE SEQUENCE [LARGE SCALE GENOMIC DNA]</scope>
    <source>
        <strain evidence="4 5">ATCC BAA-1200</strain>
    </source>
</reference>
<dbReference type="CDD" id="cd01127">
    <property type="entry name" value="TrwB_TraG_TraD_VirD4"/>
    <property type="match status" value="1"/>
</dbReference>
<name>F2B8L5_9NEIS</name>
<keyword evidence="2" id="KW-0472">Membrane</keyword>
<feature type="domain" description="TraD/TraG TraM recognition site" evidence="3">
    <location>
        <begin position="494"/>
        <end position="619"/>
    </location>
</feature>
<dbReference type="NCBIfam" id="TIGR03754">
    <property type="entry name" value="conj_TOL_TraD"/>
    <property type="match status" value="1"/>
</dbReference>
<protein>
    <submittedName>
        <fullName evidence="4">Conjugal transfer protein TraD</fullName>
    </submittedName>
</protein>
<dbReference type="InterPro" id="IPR022458">
    <property type="entry name" value="Conjugative_coupling_TraG/TraD"/>
</dbReference>
<dbReference type="NCBIfam" id="TIGR03743">
    <property type="entry name" value="SXT_TraD"/>
    <property type="match status" value="1"/>
</dbReference>
<dbReference type="Gene3D" id="3.40.50.300">
    <property type="entry name" value="P-loop containing nucleotide triphosphate hydrolases"/>
    <property type="match status" value="2"/>
</dbReference>
<dbReference type="EMBL" id="AFAY01000002">
    <property type="protein sequence ID" value="EGF12246.1"/>
    <property type="molecule type" value="Genomic_DNA"/>
</dbReference>
<dbReference type="SUPFAM" id="SSF52540">
    <property type="entry name" value="P-loop containing nucleoside triphosphate hydrolases"/>
    <property type="match status" value="1"/>
</dbReference>
<dbReference type="RefSeq" id="WP_007341050.1">
    <property type="nucleotide sequence ID" value="NZ_GL878494.1"/>
</dbReference>
<keyword evidence="5" id="KW-1185">Reference proteome</keyword>
<dbReference type="PANTHER" id="PTHR30121:SF6">
    <property type="entry name" value="SLR6007 PROTEIN"/>
    <property type="match status" value="1"/>
</dbReference>
<dbReference type="PANTHER" id="PTHR30121">
    <property type="entry name" value="UNCHARACTERIZED PROTEIN YJGR-RELATED"/>
    <property type="match status" value="1"/>
</dbReference>
<dbReference type="OrthoDB" id="7817736at2"/>
<evidence type="ECO:0000256" key="1">
    <source>
        <dbReference type="SAM" id="MobiDB-lite"/>
    </source>
</evidence>
<organism evidence="4 5">
    <name type="scientific">Neisseria bacilliformis ATCC BAA-1200</name>
    <dbReference type="NCBI Taxonomy" id="888742"/>
    <lineage>
        <taxon>Bacteria</taxon>
        <taxon>Pseudomonadati</taxon>
        <taxon>Pseudomonadota</taxon>
        <taxon>Betaproteobacteria</taxon>
        <taxon>Neisseriales</taxon>
        <taxon>Neisseriaceae</taxon>
        <taxon>Neisseria</taxon>
    </lineage>
</organism>
<dbReference type="InterPro" id="IPR027417">
    <property type="entry name" value="P-loop_NTPase"/>
</dbReference>
<dbReference type="HOGENOM" id="CLU_024857_0_0_4"/>
<evidence type="ECO:0000313" key="5">
    <source>
        <dbReference type="Proteomes" id="UP000004105"/>
    </source>
</evidence>
<feature type="region of interest" description="Disordered" evidence="1">
    <location>
        <begin position="662"/>
        <end position="683"/>
    </location>
</feature>
<accession>F2B8L5</accession>
<comment type="caution">
    <text evidence="4">The sequence shown here is derived from an EMBL/GenBank/DDBJ whole genome shotgun (WGS) entry which is preliminary data.</text>
</comment>
<dbReference type="InterPro" id="IPR022503">
    <property type="entry name" value="Conj_coupling_TraG/TraD_PFGI-1"/>
</dbReference>
<keyword evidence="2" id="KW-1133">Transmembrane helix</keyword>
<dbReference type="Pfam" id="PF12696">
    <property type="entry name" value="TraG-D_C"/>
    <property type="match status" value="1"/>
</dbReference>
<evidence type="ECO:0000259" key="3">
    <source>
        <dbReference type="Pfam" id="PF12696"/>
    </source>
</evidence>
<evidence type="ECO:0000256" key="2">
    <source>
        <dbReference type="SAM" id="Phobius"/>
    </source>
</evidence>
<feature type="transmembrane region" description="Helical" evidence="2">
    <location>
        <begin position="22"/>
        <end position="54"/>
    </location>
</feature>
<evidence type="ECO:0000313" key="4">
    <source>
        <dbReference type="EMBL" id="EGF12246.1"/>
    </source>
</evidence>
<dbReference type="Proteomes" id="UP000004105">
    <property type="component" value="Unassembled WGS sequence"/>
</dbReference>
<dbReference type="InterPro" id="IPR051162">
    <property type="entry name" value="T4SS_component"/>
</dbReference>
<keyword evidence="2" id="KW-0812">Transmembrane</keyword>
<sequence>MGITIRPPENVYRKPHELVSSAAYLSAALGTVFLPVPPAAVALSAPVLLALSALRAKQGLRIRRYRRNLSRLTFYAMTPAQIPVSDKALFLGKGFKWTQTHTQRLLMARLPENEKLLEPGRLYRWARQKETDTSGISWLTRKTSAQAWWNPVAPLPPVGGKPELHGVEPYESDIWFPLGERVGHTIVLGTTRVGKTRLAEILINQDIMRGDTVITFDPKGDADLMLAMYAAARKAGRSFYMFHLGFPEQSCRYNPIGDFTRITEVATRIANNLPDEGQSAAFRDFVWRFVNVLGKMMEALSIKPSYILIYRCAVNVDDLAAQYFASVLDKECSGWKDEFEEFELSKAEMQQVGKTGRSIEAVKLSQFLKRKKLNNALSDAVAGILGNERSYFEKLVSSLYPLLEKLTSGKVVELISPDFENLDDTRPIMDWRKVMEQNAVVYVGLDALTDAEVAAAVGNAMFADLTSLAGQIYKHGHGYGQSGATGKRKIAIHADEFNELIGNEFIPMLNKAGGAGYQVTAYTQTWSDVEAKIGSKAKAEQMGGNFNTMIMLRVKLESTAKMLTSQLPDVRVVTGTLVSGAGDIASPEGYEDFTSSNEDRLSSETVPTLMPADLTSLPKGQAFALLEGGNLYKLRLPLPLPDPNSGVPDNLAEMASQMRETVRLSRKPENDKEELFVEGRHYG</sequence>
<gene>
    <name evidence="4" type="primary">traD</name>
    <name evidence="4" type="ORF">HMPREF9123_0035</name>
</gene>
<dbReference type="InterPro" id="IPR032689">
    <property type="entry name" value="TraG-D_C"/>
</dbReference>